<dbReference type="Proteomes" id="UP000789525">
    <property type="component" value="Unassembled WGS sequence"/>
</dbReference>
<dbReference type="EMBL" id="CAJVPT010073273">
    <property type="protein sequence ID" value="CAG8782772.1"/>
    <property type="molecule type" value="Genomic_DNA"/>
</dbReference>
<evidence type="ECO:0000313" key="2">
    <source>
        <dbReference type="Proteomes" id="UP000789525"/>
    </source>
</evidence>
<protein>
    <submittedName>
        <fullName evidence="1">15830_t:CDS:1</fullName>
    </submittedName>
</protein>
<organism evidence="1 2">
    <name type="scientific">Acaulospora colombiana</name>
    <dbReference type="NCBI Taxonomy" id="27376"/>
    <lineage>
        <taxon>Eukaryota</taxon>
        <taxon>Fungi</taxon>
        <taxon>Fungi incertae sedis</taxon>
        <taxon>Mucoromycota</taxon>
        <taxon>Glomeromycotina</taxon>
        <taxon>Glomeromycetes</taxon>
        <taxon>Diversisporales</taxon>
        <taxon>Acaulosporaceae</taxon>
        <taxon>Acaulospora</taxon>
    </lineage>
</organism>
<name>A0ACA9RAE8_9GLOM</name>
<sequence length="79" mass="8621">HVAAKCLRLRSCLPSPMSLAEKKTTGATNGLTLDEILSKDVELKVDGELNEDDAIEEDEAAHVPKEGYCDKPSVSFHPR</sequence>
<feature type="non-terminal residue" evidence="1">
    <location>
        <position position="79"/>
    </location>
</feature>
<gene>
    <name evidence="1" type="ORF">ACOLOM_LOCUS14394</name>
</gene>
<feature type="non-terminal residue" evidence="1">
    <location>
        <position position="1"/>
    </location>
</feature>
<reference evidence="1" key="1">
    <citation type="submission" date="2021-06" db="EMBL/GenBank/DDBJ databases">
        <authorList>
            <person name="Kallberg Y."/>
            <person name="Tangrot J."/>
            <person name="Rosling A."/>
        </authorList>
    </citation>
    <scope>NUCLEOTIDE SEQUENCE</scope>
    <source>
        <strain evidence="1">CL356</strain>
    </source>
</reference>
<keyword evidence="2" id="KW-1185">Reference proteome</keyword>
<evidence type="ECO:0000313" key="1">
    <source>
        <dbReference type="EMBL" id="CAG8782772.1"/>
    </source>
</evidence>
<comment type="caution">
    <text evidence="1">The sequence shown here is derived from an EMBL/GenBank/DDBJ whole genome shotgun (WGS) entry which is preliminary data.</text>
</comment>
<proteinExistence type="predicted"/>
<accession>A0ACA9RAE8</accession>